<reference evidence="1 2" key="1">
    <citation type="journal article" date="2014" name="Agronomy (Basel)">
        <title>A Draft Genome Sequence for Ensete ventricosum, the Drought-Tolerant Tree Against Hunger.</title>
        <authorList>
            <person name="Harrison J."/>
            <person name="Moore K.A."/>
            <person name="Paszkiewicz K."/>
            <person name="Jones T."/>
            <person name="Grant M."/>
            <person name="Ambacheew D."/>
            <person name="Muzemil S."/>
            <person name="Studholme D.J."/>
        </authorList>
    </citation>
    <scope>NUCLEOTIDE SEQUENCE [LARGE SCALE GENOMIC DNA]</scope>
</reference>
<evidence type="ECO:0000313" key="1">
    <source>
        <dbReference type="EMBL" id="RRT63297.1"/>
    </source>
</evidence>
<sequence length="71" mass="7608">MHAASPVLTMSLGASGPALDECASTNSCNSLLIPLPPSGHLRLHRLSLRSLLRPHLSRLRHDGPTLPHLCL</sequence>
<proteinExistence type="predicted"/>
<evidence type="ECO:0000313" key="2">
    <source>
        <dbReference type="Proteomes" id="UP000287651"/>
    </source>
</evidence>
<gene>
    <name evidence="1" type="ORF">B296_00035542</name>
</gene>
<organism evidence="1 2">
    <name type="scientific">Ensete ventricosum</name>
    <name type="common">Abyssinian banana</name>
    <name type="synonym">Musa ensete</name>
    <dbReference type="NCBI Taxonomy" id="4639"/>
    <lineage>
        <taxon>Eukaryota</taxon>
        <taxon>Viridiplantae</taxon>
        <taxon>Streptophyta</taxon>
        <taxon>Embryophyta</taxon>
        <taxon>Tracheophyta</taxon>
        <taxon>Spermatophyta</taxon>
        <taxon>Magnoliopsida</taxon>
        <taxon>Liliopsida</taxon>
        <taxon>Zingiberales</taxon>
        <taxon>Musaceae</taxon>
        <taxon>Ensete</taxon>
    </lineage>
</organism>
<dbReference type="Proteomes" id="UP000287651">
    <property type="component" value="Unassembled WGS sequence"/>
</dbReference>
<accession>A0A426ZH35</accession>
<dbReference type="AlphaFoldDB" id="A0A426ZH35"/>
<protein>
    <submittedName>
        <fullName evidence="1">Uncharacterized protein</fullName>
    </submittedName>
</protein>
<comment type="caution">
    <text evidence="1">The sequence shown here is derived from an EMBL/GenBank/DDBJ whole genome shotgun (WGS) entry which is preliminary data.</text>
</comment>
<dbReference type="EMBL" id="AMZH03006650">
    <property type="protein sequence ID" value="RRT63297.1"/>
    <property type="molecule type" value="Genomic_DNA"/>
</dbReference>
<name>A0A426ZH35_ENSVE</name>